<dbReference type="GO" id="GO:0004252">
    <property type="term" value="F:serine-type endopeptidase activity"/>
    <property type="evidence" value="ECO:0007669"/>
    <property type="project" value="UniProtKB-UniRule"/>
</dbReference>
<feature type="transmembrane region" description="Helical" evidence="7">
    <location>
        <begin position="146"/>
        <end position="172"/>
    </location>
</feature>
<dbReference type="EMBL" id="JBFTEZ010000002">
    <property type="protein sequence ID" value="MEX6463244.1"/>
    <property type="molecule type" value="Genomic_DNA"/>
</dbReference>
<dbReference type="RefSeq" id="WP_082767789.1">
    <property type="nucleotide sequence ID" value="NZ_JALXRO010000019.1"/>
</dbReference>
<evidence type="ECO:0000256" key="1">
    <source>
        <dbReference type="ARBA" id="ARBA00004370"/>
    </source>
</evidence>
<dbReference type="Pfam" id="PF10502">
    <property type="entry name" value="Peptidase_S26"/>
    <property type="match status" value="1"/>
</dbReference>
<feature type="region of interest" description="Disordered" evidence="6">
    <location>
        <begin position="182"/>
        <end position="220"/>
    </location>
</feature>
<comment type="subcellular location">
    <subcellularLocation>
        <location evidence="1">Membrane</location>
    </subcellularLocation>
</comment>
<dbReference type="PANTHER" id="PTHR10806">
    <property type="entry name" value="SIGNAL PEPTIDASE COMPLEX CATALYTIC SUBUNIT SEC11"/>
    <property type="match status" value="1"/>
</dbReference>
<proteinExistence type="predicted"/>
<evidence type="ECO:0000313" key="11">
    <source>
        <dbReference type="Proteomes" id="UP001206890"/>
    </source>
</evidence>
<dbReference type="GO" id="GO:0016020">
    <property type="term" value="C:membrane"/>
    <property type="evidence" value="ECO:0007669"/>
    <property type="project" value="UniProtKB-SubCell"/>
</dbReference>
<keyword evidence="9" id="KW-0378">Hydrolase</keyword>
<dbReference type="EMBL" id="JALXTC010000019">
    <property type="protein sequence ID" value="MCT2117318.1"/>
    <property type="molecule type" value="Genomic_DNA"/>
</dbReference>
<dbReference type="EC" id="3.4.21.89" evidence="5"/>
<evidence type="ECO:0000256" key="4">
    <source>
        <dbReference type="ARBA" id="ARBA00023136"/>
    </source>
</evidence>
<dbReference type="InterPro" id="IPR019533">
    <property type="entry name" value="Peptidase_S26"/>
</dbReference>
<evidence type="ECO:0000256" key="3">
    <source>
        <dbReference type="ARBA" id="ARBA00022989"/>
    </source>
</evidence>
<dbReference type="Proteomes" id="UP001206890">
    <property type="component" value="Unassembled WGS sequence"/>
</dbReference>
<dbReference type="SUPFAM" id="SSF51306">
    <property type="entry name" value="LexA/Signal peptidase"/>
    <property type="match status" value="1"/>
</dbReference>
<dbReference type="InterPro" id="IPR036286">
    <property type="entry name" value="LexA/Signal_pep-like_sf"/>
</dbReference>
<keyword evidence="4 7" id="KW-0472">Membrane</keyword>
<gene>
    <name evidence="10" type="ORF">AB6N35_02580</name>
    <name evidence="9" type="ORF">M3D93_06060</name>
</gene>
<evidence type="ECO:0000256" key="7">
    <source>
        <dbReference type="SAM" id="Phobius"/>
    </source>
</evidence>
<protein>
    <recommendedName>
        <fullName evidence="5">Signal peptidase I</fullName>
        <ecNumber evidence="5">3.4.21.89</ecNumber>
    </recommendedName>
</protein>
<dbReference type="GO" id="GO:0009003">
    <property type="term" value="F:signal peptidase activity"/>
    <property type="evidence" value="ECO:0007669"/>
    <property type="project" value="UniProtKB-EC"/>
</dbReference>
<dbReference type="GO" id="GO:0006465">
    <property type="term" value="P:signal peptide processing"/>
    <property type="evidence" value="ECO:0007669"/>
    <property type="project" value="UniProtKB-UniRule"/>
</dbReference>
<reference evidence="9" key="1">
    <citation type="submission" date="2022-04" db="EMBL/GenBank/DDBJ databases">
        <title>Human microbiome associated bacterial genomes.</title>
        <authorList>
            <person name="Sandstrom S."/>
            <person name="Salamzade R."/>
            <person name="Kalan L.R."/>
        </authorList>
    </citation>
    <scope>NUCLEOTIDE SEQUENCE</scope>
    <source>
        <strain evidence="9">P3-SID1762</strain>
    </source>
</reference>
<feature type="domain" description="Peptidase S26" evidence="8">
    <location>
        <begin position="33"/>
        <end position="101"/>
    </location>
</feature>
<comment type="caution">
    <text evidence="9">The sequence shown here is derived from an EMBL/GenBank/DDBJ whole genome shotgun (WGS) entry which is preliminary data.</text>
</comment>
<keyword evidence="3 7" id="KW-1133">Transmembrane helix</keyword>
<evidence type="ECO:0000256" key="5">
    <source>
        <dbReference type="NCBIfam" id="TIGR02228"/>
    </source>
</evidence>
<evidence type="ECO:0000313" key="9">
    <source>
        <dbReference type="EMBL" id="MCT2117318.1"/>
    </source>
</evidence>
<accession>A0AAW5Q5C1</accession>
<keyword evidence="12" id="KW-1185">Reference proteome</keyword>
<reference evidence="10" key="3">
    <citation type="submission" date="2024-07" db="EMBL/GenBank/DDBJ databases">
        <authorList>
            <person name="Wildschutte H."/>
        </authorList>
    </citation>
    <scope>NUCLEOTIDE SEQUENCE</scope>
    <source>
        <strain evidence="10">N60</strain>
    </source>
</reference>
<reference evidence="12" key="2">
    <citation type="submission" date="2024-07" db="EMBL/GenBank/DDBJ databases">
        <title>Pseudomonas strain that inhibits Aeromonas fish pathogens.</title>
        <authorList>
            <person name="Wildschutte H."/>
        </authorList>
    </citation>
    <scope>NUCLEOTIDE SEQUENCE [LARGE SCALE GENOMIC DNA]</scope>
    <source>
        <strain evidence="12">n60</strain>
    </source>
</reference>
<organism evidence="9 11">
    <name type="scientific">Dietzia cinnamea</name>
    <dbReference type="NCBI Taxonomy" id="321318"/>
    <lineage>
        <taxon>Bacteria</taxon>
        <taxon>Bacillati</taxon>
        <taxon>Actinomycetota</taxon>
        <taxon>Actinomycetes</taxon>
        <taxon>Mycobacteriales</taxon>
        <taxon>Dietziaceae</taxon>
        <taxon>Dietzia</taxon>
    </lineage>
</organism>
<evidence type="ECO:0000256" key="2">
    <source>
        <dbReference type="ARBA" id="ARBA00022692"/>
    </source>
</evidence>
<dbReference type="CDD" id="cd06530">
    <property type="entry name" value="S26_SPase_I"/>
    <property type="match status" value="1"/>
</dbReference>
<evidence type="ECO:0000259" key="8">
    <source>
        <dbReference type="Pfam" id="PF10502"/>
    </source>
</evidence>
<dbReference type="Proteomes" id="UP001560293">
    <property type="component" value="Unassembled WGS sequence"/>
</dbReference>
<evidence type="ECO:0000313" key="12">
    <source>
        <dbReference type="Proteomes" id="UP001560293"/>
    </source>
</evidence>
<dbReference type="NCBIfam" id="TIGR02228">
    <property type="entry name" value="sigpep_I_arch"/>
    <property type="match status" value="1"/>
</dbReference>
<name>A0AAW5Q5C1_9ACTN</name>
<sequence length="220" mass="23345">MSAPAPARHRRDPARRSVWSYIAGGIGNLLAAAGVVCIVLVILAVTMNVSLIMFKTGSMSPTIPTGSVAVVKQISANEIEIGDVVTVDRGEGQLPVTHRVVEIYPQAPGEALLQMKGDANPDVDPGMYRVETVREVLWSVPELAKVIVWFGNPYVLGGISLFAALGVLWAFWPREGRDQIGEVESHDAADGARTDDKSDPTNGLDAAETRAGSDTQGGAQ</sequence>
<evidence type="ECO:0000256" key="6">
    <source>
        <dbReference type="SAM" id="MobiDB-lite"/>
    </source>
</evidence>
<dbReference type="AlphaFoldDB" id="A0AAW5Q5C1"/>
<feature type="compositionally biased region" description="Basic and acidic residues" evidence="6">
    <location>
        <begin position="182"/>
        <end position="199"/>
    </location>
</feature>
<keyword evidence="2 7" id="KW-0812">Transmembrane</keyword>
<dbReference type="PANTHER" id="PTHR10806:SF6">
    <property type="entry name" value="SIGNAL PEPTIDASE COMPLEX CATALYTIC SUBUNIT SEC11"/>
    <property type="match status" value="1"/>
</dbReference>
<feature type="transmembrane region" description="Helical" evidence="7">
    <location>
        <begin position="21"/>
        <end position="54"/>
    </location>
</feature>
<dbReference type="InterPro" id="IPR001733">
    <property type="entry name" value="Peptidase_S26B"/>
</dbReference>
<evidence type="ECO:0000313" key="10">
    <source>
        <dbReference type="EMBL" id="MEX6463244.1"/>
    </source>
</evidence>